<dbReference type="GO" id="GO:0016853">
    <property type="term" value="F:isomerase activity"/>
    <property type="evidence" value="ECO:0007669"/>
    <property type="project" value="UniProtKB-KW"/>
</dbReference>
<organism evidence="3 4">
    <name type="scientific">Tunturiibacter empetritectus</name>
    <dbReference type="NCBI Taxonomy" id="3069691"/>
    <lineage>
        <taxon>Bacteria</taxon>
        <taxon>Pseudomonadati</taxon>
        <taxon>Acidobacteriota</taxon>
        <taxon>Terriglobia</taxon>
        <taxon>Terriglobales</taxon>
        <taxon>Acidobacteriaceae</taxon>
        <taxon>Tunturiibacter</taxon>
    </lineage>
</organism>
<proteinExistence type="predicted"/>
<feature type="compositionally biased region" description="Low complexity" evidence="1">
    <location>
        <begin position="249"/>
        <end position="263"/>
    </location>
</feature>
<evidence type="ECO:0000256" key="2">
    <source>
        <dbReference type="SAM" id="Phobius"/>
    </source>
</evidence>
<keyword evidence="2" id="KW-0812">Transmembrane</keyword>
<evidence type="ECO:0000313" key="3">
    <source>
        <dbReference type="EMBL" id="MBB5315383.1"/>
    </source>
</evidence>
<accession>A0A7W8IFS7</accession>
<sequence>MRFEIHETVQTPDPEMVLRALEMCSREISSEVLRSGDRITLRGVGPSPRSKNNHDTTVFFVNAENNETVIQGEVNFQASALLGETSQQEVMRSKLDDLFEQMKAQIHLDSMRVAAYAAARRSAASTTGAASSTTVIDRPEDPSAIELRELEPPEEKLWPSEEKTASAVAPETLIEAMTSAPDPGWGAAALIDIDEPREIALPDQRGEFHHLHIAESSVSAPPVEHLPADVAGVKDGPGAKDEPERTIRATDSAQTAAQTAESARPTEAKQTPAREPASNPKPDAGSGLEEELTWEARIPPYRLRVEEDRTSSWKRFAWWTTVLVMLLVLAGGAYRLYWLHRNLSAYPASTAAKYVPPPAIRAPAVPAPLPTNPKGPLAKTSPPMPSPSVPTAEPAASSVEVKRWLQGWAASMQTRDANAQASFYADKLDRYLDQRNVGRAAVLRDREATNRMRKGLWTVKMEDIVIERQTESEAEVRLMKHFISEPEQSEILESYVPTRLTLKRIDGQWKITSEQDQPTISVSPWKAQGGVWRDQDMPGVKQAQSSTACVGGCAS</sequence>
<evidence type="ECO:0000313" key="4">
    <source>
        <dbReference type="Proteomes" id="UP000568106"/>
    </source>
</evidence>
<gene>
    <name evidence="3" type="ORF">HDF09_000033</name>
</gene>
<evidence type="ECO:0000256" key="1">
    <source>
        <dbReference type="SAM" id="MobiDB-lite"/>
    </source>
</evidence>
<dbReference type="AlphaFoldDB" id="A0A7W8IFS7"/>
<keyword evidence="2" id="KW-1133">Transmembrane helix</keyword>
<dbReference type="Proteomes" id="UP000568106">
    <property type="component" value="Unassembled WGS sequence"/>
</dbReference>
<feature type="transmembrane region" description="Helical" evidence="2">
    <location>
        <begin position="316"/>
        <end position="337"/>
    </location>
</feature>
<feature type="compositionally biased region" description="Basic and acidic residues" evidence="1">
    <location>
        <begin position="137"/>
        <end position="164"/>
    </location>
</feature>
<feature type="region of interest" description="Disordered" evidence="1">
    <location>
        <begin position="365"/>
        <end position="393"/>
    </location>
</feature>
<feature type="region of interest" description="Disordered" evidence="1">
    <location>
        <begin position="124"/>
        <end position="165"/>
    </location>
</feature>
<name>A0A7W8IFS7_9BACT</name>
<feature type="region of interest" description="Disordered" evidence="1">
    <location>
        <begin position="229"/>
        <end position="292"/>
    </location>
</feature>
<feature type="compositionally biased region" description="Basic and acidic residues" evidence="1">
    <location>
        <begin position="237"/>
        <end position="248"/>
    </location>
</feature>
<keyword evidence="2" id="KW-0472">Membrane</keyword>
<protein>
    <submittedName>
        <fullName evidence="3">Ketosteroid isomerase-like protein</fullName>
    </submittedName>
</protein>
<keyword evidence="4" id="KW-1185">Reference proteome</keyword>
<dbReference type="SUPFAM" id="SSF54427">
    <property type="entry name" value="NTF2-like"/>
    <property type="match status" value="1"/>
</dbReference>
<feature type="compositionally biased region" description="Low complexity" evidence="1">
    <location>
        <begin position="124"/>
        <end position="134"/>
    </location>
</feature>
<dbReference type="InterPro" id="IPR032710">
    <property type="entry name" value="NTF2-like_dom_sf"/>
</dbReference>
<comment type="caution">
    <text evidence="3">The sequence shown here is derived from an EMBL/GenBank/DDBJ whole genome shotgun (WGS) entry which is preliminary data.</text>
</comment>
<dbReference type="Gene3D" id="3.10.450.50">
    <property type="match status" value="1"/>
</dbReference>
<dbReference type="EMBL" id="JACHDY010000001">
    <property type="protein sequence ID" value="MBB5315383.1"/>
    <property type="molecule type" value="Genomic_DNA"/>
</dbReference>
<reference evidence="3" key="1">
    <citation type="submission" date="2020-08" db="EMBL/GenBank/DDBJ databases">
        <title>Genomic Encyclopedia of Type Strains, Phase IV (KMG-V): Genome sequencing to study the core and pangenomes of soil and plant-associated prokaryotes.</title>
        <authorList>
            <person name="Whitman W."/>
        </authorList>
    </citation>
    <scope>NUCLEOTIDE SEQUENCE [LARGE SCALE GENOMIC DNA]</scope>
    <source>
        <strain evidence="3">M8UP27</strain>
    </source>
</reference>